<proteinExistence type="predicted"/>
<gene>
    <name evidence="1" type="ORF">CY35_07G040000</name>
</gene>
<evidence type="ECO:0000313" key="1">
    <source>
        <dbReference type="EMBL" id="KAH9556638.1"/>
    </source>
</evidence>
<keyword evidence="2" id="KW-1185">Reference proteome</keyword>
<dbReference type="EMBL" id="CM038913">
    <property type="protein sequence ID" value="KAH9556638.1"/>
    <property type="molecule type" value="Genomic_DNA"/>
</dbReference>
<organism evidence="1 2">
    <name type="scientific">Sphagnum magellanicum</name>
    <dbReference type="NCBI Taxonomy" id="128215"/>
    <lineage>
        <taxon>Eukaryota</taxon>
        <taxon>Viridiplantae</taxon>
        <taxon>Streptophyta</taxon>
        <taxon>Embryophyta</taxon>
        <taxon>Bryophyta</taxon>
        <taxon>Sphagnophytina</taxon>
        <taxon>Sphagnopsida</taxon>
        <taxon>Sphagnales</taxon>
        <taxon>Sphagnaceae</taxon>
        <taxon>Sphagnum</taxon>
    </lineage>
</organism>
<dbReference type="Proteomes" id="UP000828922">
    <property type="component" value="Linkage Group LG07"/>
</dbReference>
<reference evidence="2" key="1">
    <citation type="journal article" date="2022" name="New Phytol.">
        <title>Phylogenomic structure and speciation in an emerging model: the Sphagnum magellanicum complex (Bryophyta).</title>
        <authorList>
            <person name="Shaw A.J."/>
            <person name="Piatkowski B."/>
            <person name="Duffy A.M."/>
            <person name="Aguero B."/>
            <person name="Imwattana K."/>
            <person name="Nieto-Lugilde M."/>
            <person name="Healey A."/>
            <person name="Weston D.J."/>
            <person name="Patel M.N."/>
            <person name="Schmutz J."/>
            <person name="Grimwood J."/>
            <person name="Yavitt J.B."/>
            <person name="Hassel K."/>
            <person name="Stenoien H.K."/>
            <person name="Flatberg K.I."/>
            <person name="Bickford C.P."/>
            <person name="Hicks K.A."/>
        </authorList>
    </citation>
    <scope>NUCLEOTIDE SEQUENCE [LARGE SCALE GENOMIC DNA]</scope>
</reference>
<accession>A0ACB8HK88</accession>
<protein>
    <submittedName>
        <fullName evidence="1">Uncharacterized protein</fullName>
    </submittedName>
</protein>
<name>A0ACB8HK88_9BRYO</name>
<evidence type="ECO:0000313" key="2">
    <source>
        <dbReference type="Proteomes" id="UP000828922"/>
    </source>
</evidence>
<sequence>MGEELDTENQEWSNESFLGHCPSPRSLHTATCVGDKIVVFGGHEDNSAKNDVYILDTVTHRWTKPKVFGTPPSPRCAHSAVLIDGERILIYGGRDSMAKGDIWFLEVNTAFVRLQSKLLNMEVVAWSKGVTGKAPRPVVICGPSGVGKGTLIGKLMKDFPDSFGFSVSHTTRRPREKEQDGVHYHFTQRHTMEKEISERKFLESADVHGNLYGTSWAAVDAVTNSGKTCILDIDVQGAQSVRKSPLDAIFVFIKPPYPEEAELRKRLHGRGTESEEQIQKRLRNAKAELERAKDPTLFDHILVNAKLDEAYENLKALLGVDSISPHAKANGNFEHHGESANGFEQEARSGHSASLMGSKVLICGGVTASASTIALGDVAVLDLSKISGGAPGITRGLNWVVTNSSANGIGNHNMQQPSVSLSQNHKLVPLTSEPLVAGNLSSTKAANGFTR</sequence>
<comment type="caution">
    <text evidence="1">The sequence shown here is derived from an EMBL/GenBank/DDBJ whole genome shotgun (WGS) entry which is preliminary data.</text>
</comment>